<evidence type="ECO:0000313" key="11">
    <source>
        <dbReference type="Proteomes" id="UP000039865"/>
    </source>
</evidence>
<comment type="similarity">
    <text evidence="1">Belongs to the peptidase C2 family.</text>
</comment>
<dbReference type="InterPro" id="IPR038765">
    <property type="entry name" value="Papain-like_cys_pep_sf"/>
</dbReference>
<evidence type="ECO:0000256" key="1">
    <source>
        <dbReference type="ARBA" id="ARBA00007623"/>
    </source>
</evidence>
<dbReference type="SUPFAM" id="SSF54001">
    <property type="entry name" value="Cysteine proteinases"/>
    <property type="match status" value="1"/>
</dbReference>
<evidence type="ECO:0000256" key="3">
    <source>
        <dbReference type="ARBA" id="ARBA00022801"/>
    </source>
</evidence>
<feature type="domain" description="Calpain catalytic" evidence="9">
    <location>
        <begin position="65"/>
        <end position="373"/>
    </location>
</feature>
<dbReference type="Gene3D" id="3.90.70.10">
    <property type="entry name" value="Cysteine proteinases"/>
    <property type="match status" value="1"/>
</dbReference>
<evidence type="ECO:0000256" key="2">
    <source>
        <dbReference type="ARBA" id="ARBA00022670"/>
    </source>
</evidence>
<proteinExistence type="inferred from homology"/>
<protein>
    <submittedName>
        <fullName evidence="10">Calpain family cysteine protease containing protein</fullName>
    </submittedName>
</protein>
<evidence type="ECO:0000256" key="7">
    <source>
        <dbReference type="SAM" id="MobiDB-lite"/>
    </source>
</evidence>
<dbReference type="GO" id="GO:0006508">
    <property type="term" value="P:proteolysis"/>
    <property type="evidence" value="ECO:0007669"/>
    <property type="project" value="UniProtKB-KW"/>
</dbReference>
<feature type="chain" id="PRO_5001729398" evidence="8">
    <location>
        <begin position="20"/>
        <end position="671"/>
    </location>
</feature>
<dbReference type="InterPro" id="IPR022684">
    <property type="entry name" value="Calpain_cysteine_protease"/>
</dbReference>
<keyword evidence="2 6" id="KW-0645">Protease</keyword>
<keyword evidence="3 6" id="KW-0378">Hydrolase</keyword>
<evidence type="ECO:0000256" key="8">
    <source>
        <dbReference type="SAM" id="SignalP"/>
    </source>
</evidence>
<dbReference type="InParanoid" id="A0A078ABZ3"/>
<dbReference type="PANTHER" id="PTHR10183">
    <property type="entry name" value="CALPAIN"/>
    <property type="match status" value="1"/>
</dbReference>
<evidence type="ECO:0000313" key="10">
    <source>
        <dbReference type="EMBL" id="CDW79117.1"/>
    </source>
</evidence>
<evidence type="ECO:0000259" key="9">
    <source>
        <dbReference type="PROSITE" id="PS50203"/>
    </source>
</evidence>
<dbReference type="PROSITE" id="PS50203">
    <property type="entry name" value="CALPAIN_CAT"/>
    <property type="match status" value="1"/>
</dbReference>
<feature type="active site" evidence="5 6">
    <location>
        <position position="128"/>
    </location>
</feature>
<dbReference type="InterPro" id="IPR001300">
    <property type="entry name" value="Peptidase_C2_calpain_cat"/>
</dbReference>
<sequence>MSVSKSFLLVILGVSVATASHSNMQKLIKALPQAKQVTKTCTSAIERSKAALPDYKKIVTSNANFWNDTNFPADGSSIQWTGTKFTSNGLGSFVANKWERLNNLCPECTLYGSANYLNDIKQGALGDCYYLAGISAIAEINSRFVKIFVNPEINWAGLYAFNVYIKGIPQVVVVDDSIPAGDYGKSPVFAGLGTDKSIWGSLLEKAWAKTNANYEQIVGGLSKEAYSFLQNIPSQQLELKQIKKDALWTKVSQADAKNWIMSISTPDSPNGDKDIGIFNLAFSHEYSLLSVKTLYNKDRSQQINLFQIRNPWRTDKDFSGSFKDGSSLWLTLGANGKTYAQQADLVIADDGIIHMTLDEVMQAFELLIIGEYQDNFVTSWYDKRNDLVANENTPAVYKFTLPQSTPMQIRAMTYPARMYPNSCKSKQAILLLRLEDASGKEVQSVYYYEESLLSINLVDKPLAAGTYTLKFYPKWTSDDVRDYGIIINAPKDIAITDALGKTSRLTGHDTSNKELKPTVKQAPKPPKPQLPDISQKGAAYELTGNLDSDIVKIRNSKSLSISNDQNGAFLFGDKSNLIGGIRYGYAVFLGTLSETKTYTGKVTVTTEPGHKFKFSTGNDKCSVQKNSDQVDDDITCTCSIKPDTYPKECVLVLLTQEGAGFGTSLSFGLSG</sequence>
<dbReference type="Pfam" id="PF00648">
    <property type="entry name" value="Peptidase_C2"/>
    <property type="match status" value="1"/>
</dbReference>
<keyword evidence="8" id="KW-0732">Signal</keyword>
<feature type="active site" evidence="5 6">
    <location>
        <position position="310"/>
    </location>
</feature>
<organism evidence="10 11">
    <name type="scientific">Stylonychia lemnae</name>
    <name type="common">Ciliate</name>
    <dbReference type="NCBI Taxonomy" id="5949"/>
    <lineage>
        <taxon>Eukaryota</taxon>
        <taxon>Sar</taxon>
        <taxon>Alveolata</taxon>
        <taxon>Ciliophora</taxon>
        <taxon>Intramacronucleata</taxon>
        <taxon>Spirotrichea</taxon>
        <taxon>Stichotrichia</taxon>
        <taxon>Sporadotrichida</taxon>
        <taxon>Oxytrichidae</taxon>
        <taxon>Stylonychinae</taxon>
        <taxon>Stylonychia</taxon>
    </lineage>
</organism>
<accession>A0A078ABZ3</accession>
<feature type="signal peptide" evidence="8">
    <location>
        <begin position="1"/>
        <end position="19"/>
    </location>
</feature>
<keyword evidence="4 6" id="KW-0788">Thiol protease</keyword>
<keyword evidence="11" id="KW-1185">Reference proteome</keyword>
<evidence type="ECO:0000256" key="4">
    <source>
        <dbReference type="ARBA" id="ARBA00022807"/>
    </source>
</evidence>
<feature type="region of interest" description="Disordered" evidence="7">
    <location>
        <begin position="504"/>
        <end position="533"/>
    </location>
</feature>
<dbReference type="OMA" id="NANFWND"/>
<reference evidence="10 11" key="1">
    <citation type="submission" date="2014-06" db="EMBL/GenBank/DDBJ databases">
        <authorList>
            <person name="Swart Estienne"/>
        </authorList>
    </citation>
    <scope>NUCLEOTIDE SEQUENCE [LARGE SCALE GENOMIC DNA]</scope>
    <source>
        <strain evidence="10 11">130c</strain>
    </source>
</reference>
<dbReference type="PRINTS" id="PR00704">
    <property type="entry name" value="CALPAIN"/>
</dbReference>
<feature type="compositionally biased region" description="Basic and acidic residues" evidence="7">
    <location>
        <begin position="506"/>
        <end position="517"/>
    </location>
</feature>
<dbReference type="PANTHER" id="PTHR10183:SF379">
    <property type="entry name" value="CALPAIN-5"/>
    <property type="match status" value="1"/>
</dbReference>
<dbReference type="SMART" id="SM00230">
    <property type="entry name" value="CysPc"/>
    <property type="match status" value="1"/>
</dbReference>
<feature type="active site" evidence="5 6">
    <location>
        <position position="284"/>
    </location>
</feature>
<gene>
    <name evidence="10" type="primary">Contig2576.g2760</name>
    <name evidence="10" type="ORF">STYLEM_8103</name>
</gene>
<dbReference type="EMBL" id="CCKQ01007710">
    <property type="protein sequence ID" value="CDW79117.1"/>
    <property type="molecule type" value="Genomic_DNA"/>
</dbReference>
<dbReference type="GO" id="GO:0004198">
    <property type="term" value="F:calcium-dependent cysteine-type endopeptidase activity"/>
    <property type="evidence" value="ECO:0007669"/>
    <property type="project" value="InterPro"/>
</dbReference>
<evidence type="ECO:0000256" key="6">
    <source>
        <dbReference type="PROSITE-ProRule" id="PRU00239"/>
    </source>
</evidence>
<name>A0A078ABZ3_STYLE</name>
<dbReference type="AlphaFoldDB" id="A0A078ABZ3"/>
<evidence type="ECO:0000256" key="5">
    <source>
        <dbReference type="PIRSR" id="PIRSR622684-1"/>
    </source>
</evidence>
<dbReference type="Proteomes" id="UP000039865">
    <property type="component" value="Unassembled WGS sequence"/>
</dbReference>